<dbReference type="Pfam" id="PF13411">
    <property type="entry name" value="MerR_1"/>
    <property type="match status" value="1"/>
</dbReference>
<evidence type="ECO:0000256" key="1">
    <source>
        <dbReference type="ARBA" id="ARBA00022491"/>
    </source>
</evidence>
<dbReference type="InterPro" id="IPR009061">
    <property type="entry name" value="DNA-bd_dom_put_sf"/>
</dbReference>
<dbReference type="RefSeq" id="WP_113765296.1">
    <property type="nucleotide sequence ID" value="NZ_LVYK01000008.1"/>
</dbReference>
<accession>A0AAX1QCB8</accession>
<geneLocation type="plasmid" evidence="6">
    <name>pBEH3</name>
</geneLocation>
<name>A0AAX1QCB8_9BACI</name>
<dbReference type="InterPro" id="IPR047057">
    <property type="entry name" value="MerR_fam"/>
</dbReference>
<dbReference type="AlphaFoldDB" id="A0AAX1QCB8"/>
<feature type="domain" description="HTH merR-type" evidence="5">
    <location>
        <begin position="17"/>
        <end position="86"/>
    </location>
</feature>
<dbReference type="Proteomes" id="UP000250174">
    <property type="component" value="Unassembled WGS sequence"/>
</dbReference>
<dbReference type="GO" id="GO:0003677">
    <property type="term" value="F:DNA binding"/>
    <property type="evidence" value="ECO:0007669"/>
    <property type="project" value="UniProtKB-KW"/>
</dbReference>
<evidence type="ECO:0000256" key="4">
    <source>
        <dbReference type="ARBA" id="ARBA00023163"/>
    </source>
</evidence>
<reference evidence="6 7" key="1">
    <citation type="submission" date="2016-03" db="EMBL/GenBank/DDBJ databases">
        <title>Comparison of Bacillus endophyticus and B. anthracis characteristics using whole genome sequence analysis and microbiological techniques.</title>
        <authorList>
            <person name="Lekota K.E."/>
            <person name="Mafofo J."/>
            <person name="Rees J."/>
            <person name="Muchadeyi F.C."/>
            <person name="Madoroba E."/>
            <person name="Van Heerden H."/>
        </authorList>
    </citation>
    <scope>NUCLEOTIDE SEQUENCE [LARGE SCALE GENOMIC DNA]</scope>
    <source>
        <strain evidence="6 7">3631_10C</strain>
        <plasmid evidence="6">pBEH3</plasmid>
    </source>
</reference>
<evidence type="ECO:0000313" key="6">
    <source>
        <dbReference type="EMBL" id="RAS80704.1"/>
    </source>
</evidence>
<evidence type="ECO:0000313" key="7">
    <source>
        <dbReference type="Proteomes" id="UP000250174"/>
    </source>
</evidence>
<dbReference type="SMART" id="SM00422">
    <property type="entry name" value="HTH_MERR"/>
    <property type="match status" value="1"/>
</dbReference>
<sequence>MIILEKILEDDSKNETLYSAKETSKRTGLSVDLLRLYEKEFNLEIPRTNGNHRRYTVGNIEKLTEIKKKIQEQNWSYKMVQQWLNGEELEIEEPNVQSDIKKKLNNQEEMIKSLLEHNQKQEQFNQALIQRLDEQAKVITQLSSKLEQQQSYIENKLEKRDQLLLESIKETQEEHKKRRGIFQRLFQK</sequence>
<dbReference type="PROSITE" id="PS50937">
    <property type="entry name" value="HTH_MERR_2"/>
    <property type="match status" value="1"/>
</dbReference>
<dbReference type="GO" id="GO:0003700">
    <property type="term" value="F:DNA-binding transcription factor activity"/>
    <property type="evidence" value="ECO:0007669"/>
    <property type="project" value="InterPro"/>
</dbReference>
<evidence type="ECO:0000259" key="5">
    <source>
        <dbReference type="PROSITE" id="PS50937"/>
    </source>
</evidence>
<comment type="caution">
    <text evidence="6">The sequence shown here is derived from an EMBL/GenBank/DDBJ whole genome shotgun (WGS) entry which is preliminary data.</text>
</comment>
<evidence type="ECO:0000256" key="3">
    <source>
        <dbReference type="ARBA" id="ARBA00023125"/>
    </source>
</evidence>
<dbReference type="Gene3D" id="1.10.1660.10">
    <property type="match status" value="1"/>
</dbReference>
<proteinExistence type="predicted"/>
<organism evidence="6 7">
    <name type="scientific">Priestia endophytica</name>
    <dbReference type="NCBI Taxonomy" id="135735"/>
    <lineage>
        <taxon>Bacteria</taxon>
        <taxon>Bacillati</taxon>
        <taxon>Bacillota</taxon>
        <taxon>Bacilli</taxon>
        <taxon>Bacillales</taxon>
        <taxon>Bacillaceae</taxon>
        <taxon>Priestia</taxon>
    </lineage>
</organism>
<gene>
    <name evidence="6" type="ORF">A3864_04065</name>
</gene>
<keyword evidence="6" id="KW-0614">Plasmid</keyword>
<dbReference type="EMBL" id="LVYK01000008">
    <property type="protein sequence ID" value="RAS80704.1"/>
    <property type="molecule type" value="Genomic_DNA"/>
</dbReference>
<keyword evidence="2" id="KW-0805">Transcription regulation</keyword>
<dbReference type="InterPro" id="IPR000551">
    <property type="entry name" value="MerR-type_HTH_dom"/>
</dbReference>
<dbReference type="PANTHER" id="PTHR30204">
    <property type="entry name" value="REDOX-CYCLING DRUG-SENSING TRANSCRIPTIONAL ACTIVATOR SOXR"/>
    <property type="match status" value="1"/>
</dbReference>
<dbReference type="PANTHER" id="PTHR30204:SF69">
    <property type="entry name" value="MERR-FAMILY TRANSCRIPTIONAL REGULATOR"/>
    <property type="match status" value="1"/>
</dbReference>
<dbReference type="SUPFAM" id="SSF46955">
    <property type="entry name" value="Putative DNA-binding domain"/>
    <property type="match status" value="1"/>
</dbReference>
<keyword evidence="4" id="KW-0804">Transcription</keyword>
<evidence type="ECO:0000256" key="2">
    <source>
        <dbReference type="ARBA" id="ARBA00023015"/>
    </source>
</evidence>
<keyword evidence="3" id="KW-0238">DNA-binding</keyword>
<keyword evidence="1" id="KW-0678">Repressor</keyword>
<protein>
    <recommendedName>
        <fullName evidence="5">HTH merR-type domain-containing protein</fullName>
    </recommendedName>
</protein>